<comment type="caution">
    <text evidence="4">The sequence shown here is derived from an EMBL/GenBank/DDBJ whole genome shotgun (WGS) entry which is preliminary data.</text>
</comment>
<dbReference type="GO" id="GO:0008775">
    <property type="term" value="F:acetate CoA-transferase activity"/>
    <property type="evidence" value="ECO:0007669"/>
    <property type="project" value="InterPro"/>
</dbReference>
<dbReference type="PANTHER" id="PTHR21432">
    <property type="entry name" value="ACETYL-COA HYDROLASE-RELATED"/>
    <property type="match status" value="1"/>
</dbReference>
<reference evidence="5" key="1">
    <citation type="journal article" date="2015" name="Nat. Genet.">
        <title>The genome and transcriptome of the zoonotic hookworm Ancylostoma ceylanicum identify infection-specific gene families.</title>
        <authorList>
            <person name="Schwarz E.M."/>
            <person name="Hu Y."/>
            <person name="Antoshechkin I."/>
            <person name="Miller M.M."/>
            <person name="Sternberg P.W."/>
            <person name="Aroian R.V."/>
        </authorList>
    </citation>
    <scope>NUCLEOTIDE SEQUENCE</scope>
    <source>
        <strain evidence="5">HY135</strain>
    </source>
</reference>
<evidence type="ECO:0000313" key="5">
    <source>
        <dbReference type="Proteomes" id="UP000024635"/>
    </source>
</evidence>
<dbReference type="Gene3D" id="3.30.750.70">
    <property type="entry name" value="4-hydroxybutyrate coenzyme like domains"/>
    <property type="match status" value="1"/>
</dbReference>
<dbReference type="SUPFAM" id="SSF100950">
    <property type="entry name" value="NagB/RpiA/CoA transferase-like"/>
    <property type="match status" value="2"/>
</dbReference>
<feature type="domain" description="Acetyl-CoA hydrolase/transferase C-terminal" evidence="3">
    <location>
        <begin position="294"/>
        <end position="447"/>
    </location>
</feature>
<evidence type="ECO:0000259" key="2">
    <source>
        <dbReference type="Pfam" id="PF02550"/>
    </source>
</evidence>
<dbReference type="AlphaFoldDB" id="A0A016RZZ9"/>
<dbReference type="Gene3D" id="3.40.1080.20">
    <property type="entry name" value="Acetyl-CoA hydrolase/transferase C-terminal domain"/>
    <property type="match status" value="1"/>
</dbReference>
<dbReference type="Proteomes" id="UP000024635">
    <property type="component" value="Unassembled WGS sequence"/>
</dbReference>
<dbReference type="Gene3D" id="3.40.1080.10">
    <property type="entry name" value="Glutaconate Coenzyme A-transferase"/>
    <property type="match status" value="1"/>
</dbReference>
<name>A0A016RZZ9_9BILA</name>
<dbReference type="GO" id="GO:0005739">
    <property type="term" value="C:mitochondrion"/>
    <property type="evidence" value="ECO:0007669"/>
    <property type="project" value="TreeGrafter"/>
</dbReference>
<dbReference type="EMBL" id="JARK01001662">
    <property type="protein sequence ID" value="EYB83943.1"/>
    <property type="molecule type" value="Genomic_DNA"/>
</dbReference>
<proteinExistence type="inferred from homology"/>
<evidence type="ECO:0000259" key="3">
    <source>
        <dbReference type="Pfam" id="PF13336"/>
    </source>
</evidence>
<dbReference type="Pfam" id="PF02550">
    <property type="entry name" value="AcetylCoA_hydro"/>
    <property type="match status" value="1"/>
</dbReference>
<dbReference type="Pfam" id="PF13336">
    <property type="entry name" value="AcetylCoA_hyd_C"/>
    <property type="match status" value="1"/>
</dbReference>
<dbReference type="InterPro" id="IPR046433">
    <property type="entry name" value="ActCoA_hydro"/>
</dbReference>
<accession>A0A016RZZ9</accession>
<dbReference type="GO" id="GO:0006083">
    <property type="term" value="P:acetate metabolic process"/>
    <property type="evidence" value="ECO:0007669"/>
    <property type="project" value="InterPro"/>
</dbReference>
<evidence type="ECO:0000256" key="1">
    <source>
        <dbReference type="ARBA" id="ARBA00009632"/>
    </source>
</evidence>
<dbReference type="InterPro" id="IPR026888">
    <property type="entry name" value="AcetylCoA_hyd_C"/>
</dbReference>
<organism evidence="4 5">
    <name type="scientific">Ancylostoma ceylanicum</name>
    <dbReference type="NCBI Taxonomy" id="53326"/>
    <lineage>
        <taxon>Eukaryota</taxon>
        <taxon>Metazoa</taxon>
        <taxon>Ecdysozoa</taxon>
        <taxon>Nematoda</taxon>
        <taxon>Chromadorea</taxon>
        <taxon>Rhabditida</taxon>
        <taxon>Rhabditina</taxon>
        <taxon>Rhabditomorpha</taxon>
        <taxon>Strongyloidea</taxon>
        <taxon>Ancylostomatidae</taxon>
        <taxon>Ancylostomatinae</taxon>
        <taxon>Ancylostoma</taxon>
    </lineage>
</organism>
<protein>
    <submittedName>
        <fullName evidence="4">Uncharacterized protein</fullName>
    </submittedName>
</protein>
<dbReference type="PANTHER" id="PTHR21432:SF13">
    <property type="entry name" value="ACETYL-COA HYDROLASE"/>
    <property type="match status" value="1"/>
</dbReference>
<dbReference type="InterPro" id="IPR038460">
    <property type="entry name" value="AcetylCoA_hyd_C_sf"/>
</dbReference>
<evidence type="ECO:0000313" key="4">
    <source>
        <dbReference type="EMBL" id="EYB83943.1"/>
    </source>
</evidence>
<feature type="domain" description="Acetyl-CoA hydrolase/transferase N-terminal" evidence="2">
    <location>
        <begin position="41"/>
        <end position="200"/>
    </location>
</feature>
<comment type="similarity">
    <text evidence="1">Belongs to the acetyl-CoA hydrolase/transferase family.</text>
</comment>
<dbReference type="InterPro" id="IPR003702">
    <property type="entry name" value="ActCoA_hydro_N"/>
</dbReference>
<dbReference type="OrthoDB" id="10250396at2759"/>
<gene>
    <name evidence="4" type="primary">Acey_s0326.g2563</name>
    <name evidence="4" type="ORF">Y032_0326g2563</name>
</gene>
<dbReference type="STRING" id="53326.A0A016RZZ9"/>
<dbReference type="InterPro" id="IPR037171">
    <property type="entry name" value="NagB/RpiA_transferase-like"/>
</dbReference>
<sequence>MRWSTLLRGAVMPLQSRLAIPILSKTPKKMTADEAVSEIVSNSDLYVHNTACTPTELLTAICKRVDAQELDDLRLTHALVGGKAPFTKKQYYGKIRSNCLFICANTRKLVNEGHADYVPVFLSEIPSLFYNKVYPVDVALISVSPPDELGYCSMGPNLELSIAPTAVAKKVIALVNPKVPRTHGNSLIHQSRIDTMVEVDRDIHGLPEGLPISDEEIKIGRHVADNLVDNGATLQLGIGAIPDACLAAMKGHKDLGIHTELLGDGVMDLVDRGVINNSKKSVLPGKIVTSFAFGTKRFYQFLHENPMMHFDCCSWTNNIDVIRANSKMTCINSGLEIDITGQVAADSIGKTFYSGFGGQVDFVAAAALTHDGLGKSIIALTSRTNTGQPKIVVSLKEGAGVVTSRGHVRYVVTEYGIANLYGKNVRQRAYALIQIAHPDDRERLEKESFERLRCMPSP</sequence>
<keyword evidence="5" id="KW-1185">Reference proteome</keyword>